<evidence type="ECO:0000256" key="1">
    <source>
        <dbReference type="SAM" id="MobiDB-lite"/>
    </source>
</evidence>
<evidence type="ECO:0000313" key="3">
    <source>
        <dbReference type="Proteomes" id="UP001499986"/>
    </source>
</evidence>
<feature type="compositionally biased region" description="Basic and acidic residues" evidence="1">
    <location>
        <begin position="63"/>
        <end position="78"/>
    </location>
</feature>
<evidence type="ECO:0000313" key="2">
    <source>
        <dbReference type="EMBL" id="GAA2397913.1"/>
    </source>
</evidence>
<protein>
    <submittedName>
        <fullName evidence="2">Uncharacterized protein</fullName>
    </submittedName>
</protein>
<feature type="region of interest" description="Disordered" evidence="1">
    <location>
        <begin position="51"/>
        <end position="88"/>
    </location>
</feature>
<keyword evidence="3" id="KW-1185">Reference proteome</keyword>
<organism evidence="2 3">
    <name type="scientific">Streptomyces coeruleofuscus</name>
    <dbReference type="NCBI Taxonomy" id="66879"/>
    <lineage>
        <taxon>Bacteria</taxon>
        <taxon>Bacillati</taxon>
        <taxon>Actinomycetota</taxon>
        <taxon>Actinomycetes</taxon>
        <taxon>Kitasatosporales</taxon>
        <taxon>Streptomycetaceae</taxon>
        <taxon>Streptomyces</taxon>
    </lineage>
</organism>
<sequence>MSHPYEGGTALVRRPSLTCIAVRHGESTLYSIIVVPPPTTEDQRDRSQIPLAPGERLTFGRSAPDDLAHHFAPAREDGPAAPPGEVTR</sequence>
<name>A0ABN3I8T2_9ACTN</name>
<dbReference type="EMBL" id="BAAASE010000004">
    <property type="protein sequence ID" value="GAA2397913.1"/>
    <property type="molecule type" value="Genomic_DNA"/>
</dbReference>
<reference evidence="3" key="1">
    <citation type="journal article" date="2019" name="Int. J. Syst. Evol. Microbiol.">
        <title>The Global Catalogue of Microorganisms (GCM) 10K type strain sequencing project: providing services to taxonomists for standard genome sequencing and annotation.</title>
        <authorList>
            <consortium name="The Broad Institute Genomics Platform"/>
            <consortium name="The Broad Institute Genome Sequencing Center for Infectious Disease"/>
            <person name="Wu L."/>
            <person name="Ma J."/>
        </authorList>
    </citation>
    <scope>NUCLEOTIDE SEQUENCE [LARGE SCALE GENOMIC DNA]</scope>
    <source>
        <strain evidence="3">JCM 4358</strain>
    </source>
</reference>
<accession>A0ABN3I8T2</accession>
<gene>
    <name evidence="2" type="ORF">GCM10010255_32600</name>
</gene>
<comment type="caution">
    <text evidence="2">The sequence shown here is derived from an EMBL/GenBank/DDBJ whole genome shotgun (WGS) entry which is preliminary data.</text>
</comment>
<proteinExistence type="predicted"/>
<dbReference type="Proteomes" id="UP001499986">
    <property type="component" value="Unassembled WGS sequence"/>
</dbReference>